<protein>
    <recommendedName>
        <fullName evidence="3">HEAT repeat domain-containing protein</fullName>
    </recommendedName>
</protein>
<dbReference type="InterPro" id="IPR016024">
    <property type="entry name" value="ARM-type_fold"/>
</dbReference>
<evidence type="ECO:0008006" key="3">
    <source>
        <dbReference type="Google" id="ProtNLM"/>
    </source>
</evidence>
<dbReference type="Gene3D" id="1.25.10.10">
    <property type="entry name" value="Leucine-rich Repeat Variant"/>
    <property type="match status" value="2"/>
</dbReference>
<dbReference type="GO" id="GO:0016491">
    <property type="term" value="F:oxidoreductase activity"/>
    <property type="evidence" value="ECO:0007669"/>
    <property type="project" value="TreeGrafter"/>
</dbReference>
<gene>
    <name evidence="1" type="ORF">GBAR_LOCUS17641</name>
</gene>
<dbReference type="SUPFAM" id="SSF48371">
    <property type="entry name" value="ARM repeat"/>
    <property type="match status" value="1"/>
</dbReference>
<dbReference type="EMBL" id="CASHTH010002520">
    <property type="protein sequence ID" value="CAI8031116.1"/>
    <property type="molecule type" value="Genomic_DNA"/>
</dbReference>
<comment type="caution">
    <text evidence="1">The sequence shown here is derived from an EMBL/GenBank/DDBJ whole genome shotgun (WGS) entry which is preliminary data.</text>
</comment>
<dbReference type="AlphaFoldDB" id="A0AA35SM37"/>
<dbReference type="PANTHER" id="PTHR12697:SF38">
    <property type="entry name" value="PBS LYASE HEAT DOMAIN PROTEIN REPEAT-CONTAINING PROTEIN"/>
    <property type="match status" value="1"/>
</dbReference>
<keyword evidence="2" id="KW-1185">Reference proteome</keyword>
<dbReference type="SMART" id="SM00567">
    <property type="entry name" value="EZ_HEAT"/>
    <property type="match status" value="4"/>
</dbReference>
<proteinExistence type="predicted"/>
<sequence>MFLAYQAEQRKYLERLVFETLRDDDLVVQNAALDALKRVYKQGDRKRLLSQLQKAIKSSDNRDRHNAHWILGHIGREDPGTIVPILVKLLDHRRTETRLNAVKALGVVGSEQAIPALAALIESGSARWKRDREEPEVRQLAVEALGKIGGVAVPELVKIVQNKGSSLRVDAIRALALLGDEKVVEPFLEALKEQSTRDVVIPLN</sequence>
<dbReference type="Proteomes" id="UP001174909">
    <property type="component" value="Unassembled WGS sequence"/>
</dbReference>
<dbReference type="InterPro" id="IPR011989">
    <property type="entry name" value="ARM-like"/>
</dbReference>
<evidence type="ECO:0000313" key="1">
    <source>
        <dbReference type="EMBL" id="CAI8031116.1"/>
    </source>
</evidence>
<evidence type="ECO:0000313" key="2">
    <source>
        <dbReference type="Proteomes" id="UP001174909"/>
    </source>
</evidence>
<dbReference type="PANTHER" id="PTHR12697">
    <property type="entry name" value="PBS LYASE HEAT-LIKE PROTEIN"/>
    <property type="match status" value="1"/>
</dbReference>
<name>A0AA35SM37_GEOBA</name>
<organism evidence="1 2">
    <name type="scientific">Geodia barretti</name>
    <name type="common">Barrett's horny sponge</name>
    <dbReference type="NCBI Taxonomy" id="519541"/>
    <lineage>
        <taxon>Eukaryota</taxon>
        <taxon>Metazoa</taxon>
        <taxon>Porifera</taxon>
        <taxon>Demospongiae</taxon>
        <taxon>Heteroscleromorpha</taxon>
        <taxon>Tetractinellida</taxon>
        <taxon>Astrophorina</taxon>
        <taxon>Geodiidae</taxon>
        <taxon>Geodia</taxon>
    </lineage>
</organism>
<reference evidence="1" key="1">
    <citation type="submission" date="2023-03" db="EMBL/GenBank/DDBJ databases">
        <authorList>
            <person name="Steffen K."/>
            <person name="Cardenas P."/>
        </authorList>
    </citation>
    <scope>NUCLEOTIDE SEQUENCE</scope>
</reference>
<dbReference type="InterPro" id="IPR004155">
    <property type="entry name" value="PBS_lyase_HEAT"/>
</dbReference>
<dbReference type="Pfam" id="PF13646">
    <property type="entry name" value="HEAT_2"/>
    <property type="match status" value="2"/>
</dbReference>
<accession>A0AA35SM37</accession>